<dbReference type="EMBL" id="VSRR010025757">
    <property type="protein sequence ID" value="MPC67087.1"/>
    <property type="molecule type" value="Genomic_DNA"/>
</dbReference>
<evidence type="ECO:0000313" key="3">
    <source>
        <dbReference type="Proteomes" id="UP000324222"/>
    </source>
</evidence>
<name>A0A5B7HCN4_PORTR</name>
<reference evidence="2 3" key="1">
    <citation type="submission" date="2019-05" db="EMBL/GenBank/DDBJ databases">
        <title>Another draft genome of Portunus trituberculatus and its Hox gene families provides insights of decapod evolution.</title>
        <authorList>
            <person name="Jeong J.-H."/>
            <person name="Song I."/>
            <person name="Kim S."/>
            <person name="Choi T."/>
            <person name="Kim D."/>
            <person name="Ryu S."/>
            <person name="Kim W."/>
        </authorList>
    </citation>
    <scope>NUCLEOTIDE SEQUENCE [LARGE SCALE GENOMIC DNA]</scope>
    <source>
        <tissue evidence="2">Muscle</tissue>
    </source>
</reference>
<organism evidence="2 3">
    <name type="scientific">Portunus trituberculatus</name>
    <name type="common">Swimming crab</name>
    <name type="synonym">Neptunus trituberculatus</name>
    <dbReference type="NCBI Taxonomy" id="210409"/>
    <lineage>
        <taxon>Eukaryota</taxon>
        <taxon>Metazoa</taxon>
        <taxon>Ecdysozoa</taxon>
        <taxon>Arthropoda</taxon>
        <taxon>Crustacea</taxon>
        <taxon>Multicrustacea</taxon>
        <taxon>Malacostraca</taxon>
        <taxon>Eumalacostraca</taxon>
        <taxon>Eucarida</taxon>
        <taxon>Decapoda</taxon>
        <taxon>Pleocyemata</taxon>
        <taxon>Brachyura</taxon>
        <taxon>Eubrachyura</taxon>
        <taxon>Portunoidea</taxon>
        <taxon>Portunidae</taxon>
        <taxon>Portuninae</taxon>
        <taxon>Portunus</taxon>
    </lineage>
</organism>
<accession>A0A5B7HCN4</accession>
<comment type="caution">
    <text evidence="2">The sequence shown here is derived from an EMBL/GenBank/DDBJ whole genome shotgun (WGS) entry which is preliminary data.</text>
</comment>
<evidence type="ECO:0000313" key="2">
    <source>
        <dbReference type="EMBL" id="MPC67087.1"/>
    </source>
</evidence>
<evidence type="ECO:0000256" key="1">
    <source>
        <dbReference type="SAM" id="MobiDB-lite"/>
    </source>
</evidence>
<dbReference type="AlphaFoldDB" id="A0A5B7HCN4"/>
<feature type="region of interest" description="Disordered" evidence="1">
    <location>
        <begin position="1"/>
        <end position="34"/>
    </location>
</feature>
<proteinExistence type="predicted"/>
<protein>
    <submittedName>
        <fullName evidence="2">Uncharacterized protein</fullName>
    </submittedName>
</protein>
<keyword evidence="3" id="KW-1185">Reference proteome</keyword>
<sequence length="69" mass="7373">MEAGGGTAEHGLPRQQPRRERRRGNDAQSSVGFTSAWRAGDEFGVAADFNQVGGARDMNVELASQSVKP</sequence>
<dbReference type="Proteomes" id="UP000324222">
    <property type="component" value="Unassembled WGS sequence"/>
</dbReference>
<gene>
    <name evidence="2" type="ORF">E2C01_061252</name>
</gene>